<accession>A0ABQ1FFC6</accession>
<protein>
    <submittedName>
        <fullName evidence="2">Uncharacterized protein</fullName>
    </submittedName>
</protein>
<proteinExistence type="predicted"/>
<keyword evidence="3" id="KW-1185">Reference proteome</keyword>
<sequence length="57" mass="6681">MYENLDDFLQRMDELEDEVNQLILQSNLTAAEKKFIFDHILVIPRKMEEPEAGKAIS</sequence>
<feature type="coiled-coil region" evidence="1">
    <location>
        <begin position="5"/>
        <end position="32"/>
    </location>
</feature>
<dbReference type="Proteomes" id="UP000615455">
    <property type="component" value="Unassembled WGS sequence"/>
</dbReference>
<evidence type="ECO:0000313" key="3">
    <source>
        <dbReference type="Proteomes" id="UP000615455"/>
    </source>
</evidence>
<evidence type="ECO:0000313" key="2">
    <source>
        <dbReference type="EMBL" id="GGA09204.1"/>
    </source>
</evidence>
<dbReference type="EMBL" id="BMHE01000057">
    <property type="protein sequence ID" value="GGA09204.1"/>
    <property type="molecule type" value="Genomic_DNA"/>
</dbReference>
<name>A0ABQ1FFC6_9BACL</name>
<gene>
    <name evidence="2" type="ORF">GCM10008018_63510</name>
</gene>
<keyword evidence="1" id="KW-0175">Coiled coil</keyword>
<dbReference type="RefSeq" id="WP_189019464.1">
    <property type="nucleotide sequence ID" value="NZ_BMHE01000057.1"/>
</dbReference>
<reference evidence="3" key="1">
    <citation type="journal article" date="2019" name="Int. J. Syst. Evol. Microbiol.">
        <title>The Global Catalogue of Microorganisms (GCM) 10K type strain sequencing project: providing services to taxonomists for standard genome sequencing and annotation.</title>
        <authorList>
            <consortium name="The Broad Institute Genomics Platform"/>
            <consortium name="The Broad Institute Genome Sequencing Center for Infectious Disease"/>
            <person name="Wu L."/>
            <person name="Ma J."/>
        </authorList>
    </citation>
    <scope>NUCLEOTIDE SEQUENCE [LARGE SCALE GENOMIC DNA]</scope>
    <source>
        <strain evidence="3">CGMCC 1.15043</strain>
    </source>
</reference>
<comment type="caution">
    <text evidence="2">The sequence shown here is derived from an EMBL/GenBank/DDBJ whole genome shotgun (WGS) entry which is preliminary data.</text>
</comment>
<organism evidence="2 3">
    <name type="scientific">Paenibacillus marchantiophytorum</name>
    <dbReference type="NCBI Taxonomy" id="1619310"/>
    <lineage>
        <taxon>Bacteria</taxon>
        <taxon>Bacillati</taxon>
        <taxon>Bacillota</taxon>
        <taxon>Bacilli</taxon>
        <taxon>Bacillales</taxon>
        <taxon>Paenibacillaceae</taxon>
        <taxon>Paenibacillus</taxon>
    </lineage>
</organism>
<evidence type="ECO:0000256" key="1">
    <source>
        <dbReference type="SAM" id="Coils"/>
    </source>
</evidence>